<accession>A0A0E0CBU7</accession>
<keyword evidence="4" id="KW-0067">ATP-binding</keyword>
<dbReference type="SUPFAM" id="SSF52540">
    <property type="entry name" value="P-loop containing nucleoside triphosphate hydrolases"/>
    <property type="match status" value="1"/>
</dbReference>
<evidence type="ECO:0000259" key="7">
    <source>
        <dbReference type="PROSITE" id="PS51195"/>
    </source>
</evidence>
<evidence type="ECO:0000256" key="5">
    <source>
        <dbReference type="PROSITE-ProRule" id="PRU00552"/>
    </source>
</evidence>
<evidence type="ECO:0000256" key="1">
    <source>
        <dbReference type="ARBA" id="ARBA00022741"/>
    </source>
</evidence>
<protein>
    <recommendedName>
        <fullName evidence="7">DEAD-box RNA helicase Q domain-containing protein</fullName>
    </recommendedName>
</protein>
<keyword evidence="2" id="KW-0378">Hydrolase</keyword>
<evidence type="ECO:0000256" key="2">
    <source>
        <dbReference type="ARBA" id="ARBA00022801"/>
    </source>
</evidence>
<dbReference type="GO" id="GO:0005829">
    <property type="term" value="C:cytosol"/>
    <property type="evidence" value="ECO:0007669"/>
    <property type="project" value="TreeGrafter"/>
</dbReference>
<name>A0A0E0CBU7_9ORYZ</name>
<keyword evidence="9" id="KW-1185">Reference proteome</keyword>
<dbReference type="GO" id="GO:0005524">
    <property type="term" value="F:ATP binding"/>
    <property type="evidence" value="ECO:0007669"/>
    <property type="project" value="UniProtKB-KW"/>
</dbReference>
<dbReference type="GO" id="GO:0003676">
    <property type="term" value="F:nucleic acid binding"/>
    <property type="evidence" value="ECO:0007669"/>
    <property type="project" value="InterPro"/>
</dbReference>
<evidence type="ECO:0000256" key="3">
    <source>
        <dbReference type="ARBA" id="ARBA00022806"/>
    </source>
</evidence>
<dbReference type="InterPro" id="IPR050079">
    <property type="entry name" value="DEAD_box_RNA_helicase"/>
</dbReference>
<reference evidence="8" key="2">
    <citation type="submission" date="2018-05" db="EMBL/GenBank/DDBJ databases">
        <title>OmerRS3 (Oryza meridionalis Reference Sequence Version 3).</title>
        <authorList>
            <person name="Zhang J."/>
            <person name="Kudrna D."/>
            <person name="Lee S."/>
            <person name="Talag J."/>
            <person name="Welchert J."/>
            <person name="Wing R.A."/>
        </authorList>
    </citation>
    <scope>NUCLEOTIDE SEQUENCE [LARGE SCALE GENOMIC DNA]</scope>
    <source>
        <strain evidence="8">cv. OR44</strain>
    </source>
</reference>
<keyword evidence="3" id="KW-0347">Helicase</keyword>
<evidence type="ECO:0000313" key="9">
    <source>
        <dbReference type="Proteomes" id="UP000008021"/>
    </source>
</evidence>
<dbReference type="InterPro" id="IPR014014">
    <property type="entry name" value="RNA_helicase_DEAD_Q_motif"/>
</dbReference>
<dbReference type="GO" id="GO:0003724">
    <property type="term" value="F:RNA helicase activity"/>
    <property type="evidence" value="ECO:0007669"/>
    <property type="project" value="InterPro"/>
</dbReference>
<dbReference type="PROSITE" id="PS51195">
    <property type="entry name" value="Q_MOTIF"/>
    <property type="match status" value="1"/>
</dbReference>
<proteinExistence type="predicted"/>
<sequence>MHGSPPWASSPTAVGWLRHRCGRQAPPINGGRVEGRSTPGTVARSRSPSRRRVGLRQLGIVPELVAACDAMGWKEPTRIQAKAIPHALEGRDLIGLGQTGSGKTGAFALPIFHM</sequence>
<reference evidence="8" key="1">
    <citation type="submission" date="2015-04" db="UniProtKB">
        <authorList>
            <consortium name="EnsemblPlants"/>
        </authorList>
    </citation>
    <scope>IDENTIFICATION</scope>
</reference>
<feature type="short sequence motif" description="Q motif" evidence="5">
    <location>
        <begin position="53"/>
        <end position="81"/>
    </location>
</feature>
<dbReference type="GO" id="GO:0016787">
    <property type="term" value="F:hydrolase activity"/>
    <property type="evidence" value="ECO:0007669"/>
    <property type="project" value="UniProtKB-KW"/>
</dbReference>
<dbReference type="Gramene" id="OMERI01G38100.1">
    <property type="protein sequence ID" value="OMERI01G38100.1"/>
    <property type="gene ID" value="OMERI01G38100"/>
</dbReference>
<feature type="region of interest" description="Disordered" evidence="6">
    <location>
        <begin position="24"/>
        <end position="53"/>
    </location>
</feature>
<keyword evidence="1" id="KW-0547">Nucleotide-binding</keyword>
<dbReference type="InterPro" id="IPR027417">
    <property type="entry name" value="P-loop_NTPase"/>
</dbReference>
<dbReference type="InterPro" id="IPR011545">
    <property type="entry name" value="DEAD/DEAH_box_helicase_dom"/>
</dbReference>
<feature type="domain" description="DEAD-box RNA helicase Q" evidence="7">
    <location>
        <begin position="53"/>
        <end position="81"/>
    </location>
</feature>
<organism evidence="8">
    <name type="scientific">Oryza meridionalis</name>
    <dbReference type="NCBI Taxonomy" id="40149"/>
    <lineage>
        <taxon>Eukaryota</taxon>
        <taxon>Viridiplantae</taxon>
        <taxon>Streptophyta</taxon>
        <taxon>Embryophyta</taxon>
        <taxon>Tracheophyta</taxon>
        <taxon>Spermatophyta</taxon>
        <taxon>Magnoliopsida</taxon>
        <taxon>Liliopsida</taxon>
        <taxon>Poales</taxon>
        <taxon>Poaceae</taxon>
        <taxon>BOP clade</taxon>
        <taxon>Oryzoideae</taxon>
        <taxon>Oryzeae</taxon>
        <taxon>Oryzinae</taxon>
        <taxon>Oryza</taxon>
    </lineage>
</organism>
<dbReference type="Proteomes" id="UP000008021">
    <property type="component" value="Chromosome 1"/>
</dbReference>
<dbReference type="STRING" id="40149.A0A0E0CBU7"/>
<dbReference type="Pfam" id="PF00270">
    <property type="entry name" value="DEAD"/>
    <property type="match status" value="1"/>
</dbReference>
<dbReference type="Gene3D" id="3.40.50.300">
    <property type="entry name" value="P-loop containing nucleotide triphosphate hydrolases"/>
    <property type="match status" value="1"/>
</dbReference>
<dbReference type="PANTHER" id="PTHR47959:SF24">
    <property type="entry name" value="ATP-DEPENDENT RNA HELICASE"/>
    <property type="match status" value="1"/>
</dbReference>
<evidence type="ECO:0000256" key="6">
    <source>
        <dbReference type="SAM" id="MobiDB-lite"/>
    </source>
</evidence>
<dbReference type="HOGENOM" id="CLU_2125022_0_0_1"/>
<dbReference type="PANTHER" id="PTHR47959">
    <property type="entry name" value="ATP-DEPENDENT RNA HELICASE RHLE-RELATED"/>
    <property type="match status" value="1"/>
</dbReference>
<evidence type="ECO:0000256" key="4">
    <source>
        <dbReference type="ARBA" id="ARBA00022840"/>
    </source>
</evidence>
<evidence type="ECO:0000313" key="8">
    <source>
        <dbReference type="EnsemblPlants" id="OMERI01G38100.1"/>
    </source>
</evidence>
<dbReference type="EnsemblPlants" id="OMERI01G38100.1">
    <property type="protein sequence ID" value="OMERI01G38100.1"/>
    <property type="gene ID" value="OMERI01G38100"/>
</dbReference>
<dbReference type="AlphaFoldDB" id="A0A0E0CBU7"/>